<keyword evidence="1" id="KW-0805">Transcription regulation</keyword>
<dbReference type="GeneID" id="68614300"/>
<evidence type="ECO:0000259" key="4">
    <source>
        <dbReference type="Pfam" id="PF15915"/>
    </source>
</evidence>
<evidence type="ECO:0000256" key="2">
    <source>
        <dbReference type="ARBA" id="ARBA00023163"/>
    </source>
</evidence>
<feature type="domain" description="Bacterioopsin transcriptional activator GAF and HTH associated" evidence="4">
    <location>
        <begin position="5"/>
        <end position="140"/>
    </location>
</feature>
<keyword evidence="6" id="KW-1185">Reference proteome</keyword>
<dbReference type="InterPro" id="IPR031803">
    <property type="entry name" value="BAT_GAF/HTH-assoc"/>
</dbReference>
<dbReference type="RefSeq" id="WP_227774043.1">
    <property type="nucleotide sequence ID" value="NZ_BAABKX010000015.1"/>
</dbReference>
<protein>
    <recommendedName>
        <fullName evidence="7">Bacterio-opsin activator</fullName>
    </recommendedName>
</protein>
<proteinExistence type="predicted"/>
<feature type="domain" description="HTH bat-type" evidence="3">
    <location>
        <begin position="156"/>
        <end position="207"/>
    </location>
</feature>
<dbReference type="PANTHER" id="PTHR34236">
    <property type="entry name" value="DIMETHYL SULFOXIDE REDUCTASE TRANSCRIPTIONAL ACTIVATOR"/>
    <property type="match status" value="1"/>
</dbReference>
<accession>A0AAV3ULH0</accession>
<dbReference type="EMBL" id="BAABKX010000015">
    <property type="protein sequence ID" value="GAA5056886.1"/>
    <property type="molecule type" value="Genomic_DNA"/>
</dbReference>
<name>A0AAV3ULH0_9EURY</name>
<dbReference type="AlphaFoldDB" id="A0AAV3ULH0"/>
<evidence type="ECO:0000256" key="1">
    <source>
        <dbReference type="ARBA" id="ARBA00023015"/>
    </source>
</evidence>
<keyword evidence="2" id="KW-0804">Transcription</keyword>
<reference evidence="5 6" key="1">
    <citation type="journal article" date="2019" name="Int. J. Syst. Evol. Microbiol.">
        <title>The Global Catalogue of Microorganisms (GCM) 10K type strain sequencing project: providing services to taxonomists for standard genome sequencing and annotation.</title>
        <authorList>
            <consortium name="The Broad Institute Genomics Platform"/>
            <consortium name="The Broad Institute Genome Sequencing Center for Infectious Disease"/>
            <person name="Wu L."/>
            <person name="Ma J."/>
        </authorList>
    </citation>
    <scope>NUCLEOTIDE SEQUENCE [LARGE SCALE GENOMIC DNA]</scope>
    <source>
        <strain evidence="5 6">JCM 17504</strain>
    </source>
</reference>
<dbReference type="Pfam" id="PF15915">
    <property type="entry name" value="BAT"/>
    <property type="match status" value="1"/>
</dbReference>
<evidence type="ECO:0000313" key="6">
    <source>
        <dbReference type="Proteomes" id="UP001501729"/>
    </source>
</evidence>
<gene>
    <name evidence="5" type="ORF">GCM10025751_38320</name>
</gene>
<sequence>MSTIVEISIPADEFALGRALQSDSQLQIELERIVPTGTAVFPFFWAWGDTIGQFETAVRDEPAIQDLTRLDSFSDGTLFRAVWNEEITGFVRGIEEANATVMEANGTADGWTFHLRFPAQEQMSSFQSFCRREGITVEVHRVYSLQEMTTQQLRTLTPAQQETLVTAYEEGYFERPRDITLEVLADELKISPQAVGGRLRRGYSNLIAGSFRSLEE</sequence>
<evidence type="ECO:0000259" key="3">
    <source>
        <dbReference type="Pfam" id="PF04967"/>
    </source>
</evidence>
<comment type="caution">
    <text evidence="5">The sequence shown here is derived from an EMBL/GenBank/DDBJ whole genome shotgun (WGS) entry which is preliminary data.</text>
</comment>
<dbReference type="Proteomes" id="UP001501729">
    <property type="component" value="Unassembled WGS sequence"/>
</dbReference>
<dbReference type="Pfam" id="PF04967">
    <property type="entry name" value="HTH_10"/>
    <property type="match status" value="1"/>
</dbReference>
<evidence type="ECO:0008006" key="7">
    <source>
        <dbReference type="Google" id="ProtNLM"/>
    </source>
</evidence>
<evidence type="ECO:0000313" key="5">
    <source>
        <dbReference type="EMBL" id="GAA5056886.1"/>
    </source>
</evidence>
<dbReference type="PANTHER" id="PTHR34236:SF1">
    <property type="entry name" value="DIMETHYL SULFOXIDE REDUCTASE TRANSCRIPTIONAL ACTIVATOR"/>
    <property type="match status" value="1"/>
</dbReference>
<dbReference type="InterPro" id="IPR007050">
    <property type="entry name" value="HTH_bacterioopsin"/>
</dbReference>
<organism evidence="5 6">
    <name type="scientific">Haladaptatus pallidirubidus</name>
    <dbReference type="NCBI Taxonomy" id="1008152"/>
    <lineage>
        <taxon>Archaea</taxon>
        <taxon>Methanobacteriati</taxon>
        <taxon>Methanobacteriota</taxon>
        <taxon>Stenosarchaea group</taxon>
        <taxon>Halobacteria</taxon>
        <taxon>Halobacteriales</taxon>
        <taxon>Haladaptataceae</taxon>
        <taxon>Haladaptatus</taxon>
    </lineage>
</organism>